<proteinExistence type="predicted"/>
<gene>
    <name evidence="1" type="ORF">LCGC14_2554900</name>
</gene>
<organism evidence="1">
    <name type="scientific">marine sediment metagenome</name>
    <dbReference type="NCBI Taxonomy" id="412755"/>
    <lineage>
        <taxon>unclassified sequences</taxon>
        <taxon>metagenomes</taxon>
        <taxon>ecological metagenomes</taxon>
    </lineage>
</organism>
<accession>A0A0F9B9P7</accession>
<sequence length="115" mass="12751">MKIEFRQGIVSHPESTGGQAFLQVSGDDVNILTGSGDTVVAFAHRTSDYLHTELNDVSPAWENINSLVDTWLYWEIDPQTAIVTYEKTIVQPTSGLTQPSAPVLDQHWFDTSTNT</sequence>
<reference evidence="1" key="1">
    <citation type="journal article" date="2015" name="Nature">
        <title>Complex archaea that bridge the gap between prokaryotes and eukaryotes.</title>
        <authorList>
            <person name="Spang A."/>
            <person name="Saw J.H."/>
            <person name="Jorgensen S.L."/>
            <person name="Zaremba-Niedzwiedzka K."/>
            <person name="Martijn J."/>
            <person name="Lind A.E."/>
            <person name="van Eijk R."/>
            <person name="Schleper C."/>
            <person name="Guy L."/>
            <person name="Ettema T.J."/>
        </authorList>
    </citation>
    <scope>NUCLEOTIDE SEQUENCE</scope>
</reference>
<dbReference type="EMBL" id="LAZR01042025">
    <property type="protein sequence ID" value="KKL10532.1"/>
    <property type="molecule type" value="Genomic_DNA"/>
</dbReference>
<dbReference type="AlphaFoldDB" id="A0A0F9B9P7"/>
<feature type="non-terminal residue" evidence="1">
    <location>
        <position position="115"/>
    </location>
</feature>
<name>A0A0F9B9P7_9ZZZZ</name>
<comment type="caution">
    <text evidence="1">The sequence shown here is derived from an EMBL/GenBank/DDBJ whole genome shotgun (WGS) entry which is preliminary data.</text>
</comment>
<protein>
    <submittedName>
        <fullName evidence="1">Uncharacterized protein</fullName>
    </submittedName>
</protein>
<evidence type="ECO:0000313" key="1">
    <source>
        <dbReference type="EMBL" id="KKL10532.1"/>
    </source>
</evidence>